<organism evidence="6 7">
    <name type="scientific">bacterium (Candidatus Blackallbacteria) CG17_big_fil_post_rev_8_21_14_2_50_48_46</name>
    <dbReference type="NCBI Taxonomy" id="2014261"/>
    <lineage>
        <taxon>Bacteria</taxon>
        <taxon>Candidatus Blackallbacteria</taxon>
    </lineage>
</organism>
<evidence type="ECO:0000256" key="3">
    <source>
        <dbReference type="ARBA" id="ARBA00022840"/>
    </source>
</evidence>
<comment type="similarity">
    <text evidence="1">Belongs to the GSP E family.</text>
</comment>
<dbReference type="Gene3D" id="3.30.450.90">
    <property type="match status" value="1"/>
</dbReference>
<dbReference type="GO" id="GO:0005524">
    <property type="term" value="F:ATP binding"/>
    <property type="evidence" value="ECO:0007669"/>
    <property type="project" value="UniProtKB-KW"/>
</dbReference>
<protein>
    <recommendedName>
        <fullName evidence="8">Type II secretion system protein GspE</fullName>
    </recommendedName>
</protein>
<evidence type="ECO:0000259" key="5">
    <source>
        <dbReference type="Pfam" id="PF05157"/>
    </source>
</evidence>
<evidence type="ECO:0000313" key="7">
    <source>
        <dbReference type="Proteomes" id="UP000231019"/>
    </source>
</evidence>
<dbReference type="GO" id="GO:0016887">
    <property type="term" value="F:ATP hydrolysis activity"/>
    <property type="evidence" value="ECO:0007669"/>
    <property type="project" value="TreeGrafter"/>
</dbReference>
<keyword evidence="2" id="KW-0547">Nucleotide-binding</keyword>
<reference evidence="6 7" key="1">
    <citation type="submission" date="2017-09" db="EMBL/GenBank/DDBJ databases">
        <title>Depth-based differentiation of microbial function through sediment-hosted aquifers and enrichment of novel symbionts in the deep terrestrial subsurface.</title>
        <authorList>
            <person name="Probst A.J."/>
            <person name="Ladd B."/>
            <person name="Jarett J.K."/>
            <person name="Geller-Mcgrath D.E."/>
            <person name="Sieber C.M."/>
            <person name="Emerson J.B."/>
            <person name="Anantharaman K."/>
            <person name="Thomas B.C."/>
            <person name="Malmstrom R."/>
            <person name="Stieglmeier M."/>
            <person name="Klingl A."/>
            <person name="Woyke T."/>
            <person name="Ryan C.M."/>
            <person name="Banfield J.F."/>
        </authorList>
    </citation>
    <scope>NUCLEOTIDE SEQUENCE [LARGE SCALE GENOMIC DNA]</scope>
    <source>
        <strain evidence="6">CG17_big_fil_post_rev_8_21_14_2_50_48_46</strain>
    </source>
</reference>
<dbReference type="GO" id="GO:0005886">
    <property type="term" value="C:plasma membrane"/>
    <property type="evidence" value="ECO:0007669"/>
    <property type="project" value="TreeGrafter"/>
</dbReference>
<dbReference type="Gene3D" id="3.30.300.160">
    <property type="entry name" value="Type II secretion system, protein E, N-terminal domain"/>
    <property type="match status" value="1"/>
</dbReference>
<comment type="caution">
    <text evidence="6">The sequence shown here is derived from an EMBL/GenBank/DDBJ whole genome shotgun (WGS) entry which is preliminary data.</text>
</comment>
<evidence type="ECO:0000256" key="2">
    <source>
        <dbReference type="ARBA" id="ARBA00022741"/>
    </source>
</evidence>
<dbReference type="AlphaFoldDB" id="A0A2M7G8G2"/>
<dbReference type="InterPro" id="IPR037257">
    <property type="entry name" value="T2SS_E_N_sf"/>
</dbReference>
<dbReference type="EMBL" id="PFFQ01000012">
    <property type="protein sequence ID" value="PIW18400.1"/>
    <property type="molecule type" value="Genomic_DNA"/>
</dbReference>
<dbReference type="Proteomes" id="UP000231019">
    <property type="component" value="Unassembled WGS sequence"/>
</dbReference>
<dbReference type="InterPro" id="IPR007831">
    <property type="entry name" value="T2SS_GspE_N"/>
</dbReference>
<evidence type="ECO:0000256" key="1">
    <source>
        <dbReference type="ARBA" id="ARBA00006611"/>
    </source>
</evidence>
<sequence>MSALCTVRNTPGLCRLQKPTIPPPVIAQVRTNLLQPIPPNPNFKNQQGSVKIHWALLRFLDFKGYNEVISEIKRVDMSPTQPSKQGQAGFRIGELLVREGYLTMDALNKVLALQKQQKEALSGEYKPFGQICLELNLITREELQRFLKKYNKRIYLGELLVNMGLITPKHVDLILHQQKQNGKRFGELLVEQKIITESQLTDALSIQLDVPKIIPSLQLMDRSLMEGMSETFVRSNQFLPMHKEGDQLTVVMGDPGNLELLKELEHQLQLRIAPAIAPASEISRTINEYFHSATSIDKKMDPHLEQVKLEGIQPEKGQAADPQDNSAAIANFLISNAMKDRASDIHVEPQEKYIRIRYRIDGVLHHKTDLPSNLGPALVSRLKKVCRLNPDDVRTFQEGRVVGDIAGSKIELRVSTYPSIWGENVVVQLQDKESAMQDLLLNMDRTGFSPLYLQRAQKILNQPGGIVMMTGPSNTGKTTTLYASINYLNQQNRSIITAEDPIERPVPGTIQGAYNPESGISYADMIISMLKQDPDILVVGEIKDKTTMGAVVEAALSGSKVLTTYPAFDATGALLRLMNLGLEDYLIASSNITVMNQRLVRKLCDSCKTTYTPKKDIFNMLGLVDVDPNSYEFYRPVGCPECNQHGYKGQTAIHEVLQINEAIREALIDRKPAATIRGIARTEAKLVSMAEDGLFKAIEGVTSVEEVQRVAFVNEYDSQTPWEAEEIYQICSGLEPEYL</sequence>
<feature type="domain" description="Type II secretion system protein GspE N-terminal" evidence="5">
    <location>
        <begin position="219"/>
        <end position="294"/>
    </location>
</feature>
<dbReference type="SUPFAM" id="SSF160246">
    <property type="entry name" value="EspE N-terminal domain-like"/>
    <property type="match status" value="2"/>
</dbReference>
<evidence type="ECO:0000313" key="6">
    <source>
        <dbReference type="EMBL" id="PIW18400.1"/>
    </source>
</evidence>
<dbReference type="Pfam" id="PF00437">
    <property type="entry name" value="T2SSE"/>
    <property type="match status" value="1"/>
</dbReference>
<evidence type="ECO:0000259" key="4">
    <source>
        <dbReference type="Pfam" id="PF00437"/>
    </source>
</evidence>
<dbReference type="CDD" id="cd01129">
    <property type="entry name" value="PulE-GspE-like"/>
    <property type="match status" value="1"/>
</dbReference>
<feature type="domain" description="Bacterial type II secretion system protein E" evidence="4">
    <location>
        <begin position="331"/>
        <end position="709"/>
    </location>
</feature>
<dbReference type="Pfam" id="PF05157">
    <property type="entry name" value="MshEN"/>
    <property type="match status" value="1"/>
</dbReference>
<gene>
    <name evidence="6" type="ORF">COW36_03675</name>
</gene>
<dbReference type="SUPFAM" id="SSF52540">
    <property type="entry name" value="P-loop containing nucleoside triphosphate hydrolases"/>
    <property type="match status" value="1"/>
</dbReference>
<dbReference type="InterPro" id="IPR027417">
    <property type="entry name" value="P-loop_NTPase"/>
</dbReference>
<name>A0A2M7G8G2_9BACT</name>
<proteinExistence type="inferred from homology"/>
<evidence type="ECO:0008006" key="8">
    <source>
        <dbReference type="Google" id="ProtNLM"/>
    </source>
</evidence>
<dbReference type="Gene3D" id="3.40.50.300">
    <property type="entry name" value="P-loop containing nucleotide triphosphate hydrolases"/>
    <property type="match status" value="1"/>
</dbReference>
<dbReference type="PANTHER" id="PTHR30258:SF3">
    <property type="entry name" value="SLL1921 PROTEIN"/>
    <property type="match status" value="1"/>
</dbReference>
<dbReference type="InterPro" id="IPR001482">
    <property type="entry name" value="T2SS/T4SS_dom"/>
</dbReference>
<dbReference type="PANTHER" id="PTHR30258">
    <property type="entry name" value="TYPE II SECRETION SYSTEM PROTEIN GSPE-RELATED"/>
    <property type="match status" value="1"/>
</dbReference>
<accession>A0A2M7G8G2</accession>
<keyword evidence="3" id="KW-0067">ATP-binding</keyword>